<dbReference type="EMBL" id="JEMG01000001">
    <property type="protein sequence ID" value="EYC52863.1"/>
    <property type="molecule type" value="Genomic_DNA"/>
</dbReference>
<gene>
    <name evidence="2" type="ORF">AZ34_10315</name>
</gene>
<evidence type="ECO:0000313" key="3">
    <source>
        <dbReference type="Proteomes" id="UP000023268"/>
    </source>
</evidence>
<feature type="compositionally biased region" description="Basic and acidic residues" evidence="1">
    <location>
        <begin position="1"/>
        <end position="14"/>
    </location>
</feature>
<evidence type="ECO:0000256" key="1">
    <source>
        <dbReference type="SAM" id="MobiDB-lite"/>
    </source>
</evidence>
<organism evidence="2 3">
    <name type="scientific">Hylemonella gracilis str. Niagara R</name>
    <dbReference type="NCBI Taxonomy" id="1458275"/>
    <lineage>
        <taxon>Bacteria</taxon>
        <taxon>Pseudomonadati</taxon>
        <taxon>Pseudomonadota</taxon>
        <taxon>Betaproteobacteria</taxon>
        <taxon>Burkholderiales</taxon>
        <taxon>Comamonadaceae</taxon>
        <taxon>Hylemonella</taxon>
    </lineage>
</organism>
<dbReference type="AlphaFoldDB" id="A0A016XNS0"/>
<reference evidence="2 3" key="1">
    <citation type="submission" date="2014-02" db="EMBL/GenBank/DDBJ databases">
        <title>Draft Genome of Hylemonella gracilis isolated from the Niagara River.</title>
        <authorList>
            <person name="Pawlowski D.R."/>
            <person name="Koudelka G.B."/>
        </authorList>
    </citation>
    <scope>NUCLEOTIDE SEQUENCE [LARGE SCALE GENOMIC DNA]</scope>
    <source>
        <strain evidence="2 3">Niagara R</strain>
    </source>
</reference>
<sequence>MAVRPVEDTMDTARKKPAAPPPRAAQSPGASPQGDHPSDIGRLIYEAHKKAMRAAMARAALRSWDELPASIRASWECVERRSWHEAERLAYLTKLNPARAVQTGGAK</sequence>
<comment type="caution">
    <text evidence="2">The sequence shown here is derived from an EMBL/GenBank/DDBJ whole genome shotgun (WGS) entry which is preliminary data.</text>
</comment>
<evidence type="ECO:0000313" key="2">
    <source>
        <dbReference type="EMBL" id="EYC52863.1"/>
    </source>
</evidence>
<dbReference type="Proteomes" id="UP000023268">
    <property type="component" value="Unassembled WGS sequence"/>
</dbReference>
<dbReference type="STRING" id="1458275.AZ34_10315"/>
<accession>A0A016XNS0</accession>
<feature type="region of interest" description="Disordered" evidence="1">
    <location>
        <begin position="1"/>
        <end position="42"/>
    </location>
</feature>
<feature type="compositionally biased region" description="Low complexity" evidence="1">
    <location>
        <begin position="24"/>
        <end position="33"/>
    </location>
</feature>
<proteinExistence type="predicted"/>
<protein>
    <submittedName>
        <fullName evidence="2">Uncharacterized protein</fullName>
    </submittedName>
</protein>
<name>A0A016XNS0_9BURK</name>